<accession>X6MFX8</accession>
<gene>
    <name evidence="2" type="ORF">RFI_25050</name>
</gene>
<sequence>MWFELFRYEILEATFNSMYVNINYLEYFFEFTVQSFFNKRMSRQIIGPMVLDGVVVVTVDPFVFLWIHNNLFFNFGFEFFAKGELSCPIIKIAADIAFVIVDPIIIVVVLHVGGLSNLQLLIVIKFLFFDFVHEFFNTRTHCNFGLYIIQHTIFTLLLISMYCVVLFPYPQLNN</sequence>
<protein>
    <submittedName>
        <fullName evidence="2">Uncharacterized protein</fullName>
    </submittedName>
</protein>
<evidence type="ECO:0000256" key="1">
    <source>
        <dbReference type="SAM" id="Phobius"/>
    </source>
</evidence>
<reference evidence="2 3" key="1">
    <citation type="journal article" date="2013" name="Curr. Biol.">
        <title>The Genome of the Foraminiferan Reticulomyxa filosa.</title>
        <authorList>
            <person name="Glockner G."/>
            <person name="Hulsmann N."/>
            <person name="Schleicher M."/>
            <person name="Noegel A.A."/>
            <person name="Eichinger L."/>
            <person name="Gallinger C."/>
            <person name="Pawlowski J."/>
            <person name="Sierra R."/>
            <person name="Euteneuer U."/>
            <person name="Pillet L."/>
            <person name="Moustafa A."/>
            <person name="Platzer M."/>
            <person name="Groth M."/>
            <person name="Szafranski K."/>
            <person name="Schliwa M."/>
        </authorList>
    </citation>
    <scope>NUCLEOTIDE SEQUENCE [LARGE SCALE GENOMIC DNA]</scope>
</reference>
<dbReference type="Proteomes" id="UP000023152">
    <property type="component" value="Unassembled WGS sequence"/>
</dbReference>
<organism evidence="2 3">
    <name type="scientific">Reticulomyxa filosa</name>
    <dbReference type="NCBI Taxonomy" id="46433"/>
    <lineage>
        <taxon>Eukaryota</taxon>
        <taxon>Sar</taxon>
        <taxon>Rhizaria</taxon>
        <taxon>Retaria</taxon>
        <taxon>Foraminifera</taxon>
        <taxon>Monothalamids</taxon>
        <taxon>Reticulomyxidae</taxon>
        <taxon>Reticulomyxa</taxon>
    </lineage>
</organism>
<feature type="transmembrane region" description="Helical" evidence="1">
    <location>
        <begin position="104"/>
        <end position="132"/>
    </location>
</feature>
<proteinExistence type="predicted"/>
<evidence type="ECO:0000313" key="2">
    <source>
        <dbReference type="EMBL" id="ETO12327.1"/>
    </source>
</evidence>
<dbReference type="EMBL" id="ASPP01021519">
    <property type="protein sequence ID" value="ETO12327.1"/>
    <property type="molecule type" value="Genomic_DNA"/>
</dbReference>
<evidence type="ECO:0000313" key="3">
    <source>
        <dbReference type="Proteomes" id="UP000023152"/>
    </source>
</evidence>
<dbReference type="AlphaFoldDB" id="X6MFX8"/>
<keyword evidence="3" id="KW-1185">Reference proteome</keyword>
<feature type="transmembrane region" description="Helical" evidence="1">
    <location>
        <begin position="144"/>
        <end position="169"/>
    </location>
</feature>
<keyword evidence="1" id="KW-0812">Transmembrane</keyword>
<keyword evidence="1" id="KW-0472">Membrane</keyword>
<keyword evidence="1" id="KW-1133">Transmembrane helix</keyword>
<name>X6MFX8_RETFI</name>
<feature type="transmembrane region" description="Helical" evidence="1">
    <location>
        <begin position="45"/>
        <end position="67"/>
    </location>
</feature>
<comment type="caution">
    <text evidence="2">The sequence shown here is derived from an EMBL/GenBank/DDBJ whole genome shotgun (WGS) entry which is preliminary data.</text>
</comment>